<dbReference type="Pfam" id="PF02518">
    <property type="entry name" value="HATPase_c"/>
    <property type="match status" value="1"/>
</dbReference>
<dbReference type="EC" id="2.7.13.3" evidence="3"/>
<name>A0A2K2U209_9ACTN</name>
<comment type="caution">
    <text evidence="12">The sequence shown here is derived from an EMBL/GenBank/DDBJ whole genome shotgun (WGS) entry which is preliminary data.</text>
</comment>
<reference evidence="12 13" key="1">
    <citation type="journal article" date="2018" name="Int. J. Syst. Evol. Microbiol.">
        <title>Rubneribacter badeniensis gen. nov., sp. nov. and Enteroscipio rubneri gen. nov., sp. nov., new members of the Eggerthellaceae isolated from human faeces.</title>
        <authorList>
            <person name="Danylec N."/>
            <person name="Gobl A."/>
            <person name="Stoll D.A."/>
            <person name="Hetzer B."/>
            <person name="Kulling S.E."/>
            <person name="Huch M."/>
        </authorList>
    </citation>
    <scope>NUCLEOTIDE SEQUENCE [LARGE SCALE GENOMIC DNA]</scope>
    <source>
        <strain evidence="12 13">ResAG-85</strain>
    </source>
</reference>
<gene>
    <name evidence="12" type="ORF">C2L80_12520</name>
</gene>
<dbReference type="SMART" id="SM00387">
    <property type="entry name" value="HATPase_c"/>
    <property type="match status" value="1"/>
</dbReference>
<feature type="transmembrane region" description="Helical" evidence="9">
    <location>
        <begin position="202"/>
        <end position="223"/>
    </location>
</feature>
<evidence type="ECO:0000313" key="12">
    <source>
        <dbReference type="EMBL" id="PNV64331.1"/>
    </source>
</evidence>
<dbReference type="Pfam" id="PF00072">
    <property type="entry name" value="Response_reg"/>
    <property type="match status" value="1"/>
</dbReference>
<feature type="domain" description="Response regulatory" evidence="11">
    <location>
        <begin position="540"/>
        <end position="662"/>
    </location>
</feature>
<dbReference type="EMBL" id="PPEL01000114">
    <property type="protein sequence ID" value="PNV64331.1"/>
    <property type="molecule type" value="Genomic_DNA"/>
</dbReference>
<dbReference type="InterPro" id="IPR005467">
    <property type="entry name" value="His_kinase_dom"/>
</dbReference>
<evidence type="ECO:0000256" key="2">
    <source>
        <dbReference type="ARBA" id="ARBA00004236"/>
    </source>
</evidence>
<organism evidence="12 13">
    <name type="scientific">Rubneribacter badeniensis</name>
    <dbReference type="NCBI Taxonomy" id="2070688"/>
    <lineage>
        <taxon>Bacteria</taxon>
        <taxon>Bacillati</taxon>
        <taxon>Actinomycetota</taxon>
        <taxon>Coriobacteriia</taxon>
        <taxon>Eggerthellales</taxon>
        <taxon>Eggerthellaceae</taxon>
        <taxon>Rubneribacter</taxon>
    </lineage>
</organism>
<keyword evidence="9" id="KW-0812">Transmembrane</keyword>
<evidence type="ECO:0000256" key="9">
    <source>
        <dbReference type="SAM" id="Phobius"/>
    </source>
</evidence>
<evidence type="ECO:0000256" key="5">
    <source>
        <dbReference type="ARBA" id="ARBA00022679"/>
    </source>
</evidence>
<evidence type="ECO:0000256" key="4">
    <source>
        <dbReference type="ARBA" id="ARBA00022553"/>
    </source>
</evidence>
<dbReference type="Gene3D" id="3.30.565.10">
    <property type="entry name" value="Histidine kinase-like ATPase, C-terminal domain"/>
    <property type="match status" value="1"/>
</dbReference>
<dbReference type="CDD" id="cd00082">
    <property type="entry name" value="HisKA"/>
    <property type="match status" value="1"/>
</dbReference>
<accession>A0A2K2U209</accession>
<keyword evidence="6 12" id="KW-0418">Kinase</keyword>
<keyword evidence="9" id="KW-0472">Membrane</keyword>
<dbReference type="SUPFAM" id="SSF55874">
    <property type="entry name" value="ATPase domain of HSP90 chaperone/DNA topoisomerase II/histidine kinase"/>
    <property type="match status" value="1"/>
</dbReference>
<evidence type="ECO:0000256" key="8">
    <source>
        <dbReference type="PROSITE-ProRule" id="PRU00169"/>
    </source>
</evidence>
<dbReference type="PROSITE" id="PS50110">
    <property type="entry name" value="RESPONSE_REGULATORY"/>
    <property type="match status" value="1"/>
</dbReference>
<evidence type="ECO:0000259" key="11">
    <source>
        <dbReference type="PROSITE" id="PS50110"/>
    </source>
</evidence>
<dbReference type="InterPro" id="IPR003594">
    <property type="entry name" value="HATPase_dom"/>
</dbReference>
<keyword evidence="4 8" id="KW-0597">Phosphoprotein</keyword>
<dbReference type="SMART" id="SM00388">
    <property type="entry name" value="HisKA"/>
    <property type="match status" value="1"/>
</dbReference>
<evidence type="ECO:0000256" key="6">
    <source>
        <dbReference type="ARBA" id="ARBA00022777"/>
    </source>
</evidence>
<dbReference type="PROSITE" id="PS50109">
    <property type="entry name" value="HIS_KIN"/>
    <property type="match status" value="1"/>
</dbReference>
<keyword evidence="13" id="KW-1185">Reference proteome</keyword>
<keyword evidence="5" id="KW-0808">Transferase</keyword>
<comment type="subcellular location">
    <subcellularLocation>
        <location evidence="2">Cell membrane</location>
    </subcellularLocation>
</comment>
<dbReference type="InterPro" id="IPR036890">
    <property type="entry name" value="HATPase_C_sf"/>
</dbReference>
<dbReference type="CDD" id="cd17546">
    <property type="entry name" value="REC_hyHK_CKI1_RcsC-like"/>
    <property type="match status" value="1"/>
</dbReference>
<dbReference type="Pfam" id="PF00512">
    <property type="entry name" value="HisKA"/>
    <property type="match status" value="1"/>
</dbReference>
<dbReference type="Gene3D" id="1.10.287.130">
    <property type="match status" value="1"/>
</dbReference>
<dbReference type="InterPro" id="IPR004358">
    <property type="entry name" value="Sig_transdc_His_kin-like_C"/>
</dbReference>
<dbReference type="GO" id="GO:0005886">
    <property type="term" value="C:plasma membrane"/>
    <property type="evidence" value="ECO:0007669"/>
    <property type="project" value="UniProtKB-SubCell"/>
</dbReference>
<dbReference type="Proteomes" id="UP000236488">
    <property type="component" value="Unassembled WGS sequence"/>
</dbReference>
<evidence type="ECO:0000313" key="13">
    <source>
        <dbReference type="Proteomes" id="UP000236488"/>
    </source>
</evidence>
<dbReference type="SMART" id="SM00448">
    <property type="entry name" value="REC"/>
    <property type="match status" value="1"/>
</dbReference>
<dbReference type="RefSeq" id="WP_103263316.1">
    <property type="nucleotide sequence ID" value="NZ_PPEL01000114.1"/>
</dbReference>
<dbReference type="InterPro" id="IPR011006">
    <property type="entry name" value="CheY-like_superfamily"/>
</dbReference>
<dbReference type="SUPFAM" id="SSF52172">
    <property type="entry name" value="CheY-like"/>
    <property type="match status" value="1"/>
</dbReference>
<dbReference type="Gene3D" id="3.40.50.2300">
    <property type="match status" value="1"/>
</dbReference>
<feature type="domain" description="Histidine kinase" evidence="10">
    <location>
        <begin position="257"/>
        <end position="500"/>
    </location>
</feature>
<comment type="catalytic activity">
    <reaction evidence="1">
        <text>ATP + protein L-histidine = ADP + protein N-phospho-L-histidine.</text>
        <dbReference type="EC" id="2.7.13.3"/>
    </reaction>
</comment>
<dbReference type="GO" id="GO:0000155">
    <property type="term" value="F:phosphorelay sensor kinase activity"/>
    <property type="evidence" value="ECO:0007669"/>
    <property type="project" value="InterPro"/>
</dbReference>
<dbReference type="InterPro" id="IPR036097">
    <property type="entry name" value="HisK_dim/P_sf"/>
</dbReference>
<feature type="transmembrane region" description="Helical" evidence="9">
    <location>
        <begin position="25"/>
        <end position="45"/>
    </location>
</feature>
<dbReference type="AlphaFoldDB" id="A0A2K2U209"/>
<dbReference type="SUPFAM" id="SSF47384">
    <property type="entry name" value="Homodimeric domain of signal transducing histidine kinase"/>
    <property type="match status" value="1"/>
</dbReference>
<evidence type="ECO:0000256" key="1">
    <source>
        <dbReference type="ARBA" id="ARBA00000085"/>
    </source>
</evidence>
<dbReference type="PANTHER" id="PTHR43047">
    <property type="entry name" value="TWO-COMPONENT HISTIDINE PROTEIN KINASE"/>
    <property type="match status" value="1"/>
</dbReference>
<dbReference type="PRINTS" id="PR00344">
    <property type="entry name" value="BCTRLSENSOR"/>
</dbReference>
<sequence length="669" mass="73523">MTIPSTSAPSFKRESLLNRLLNSNAVFGVAVAVITALLVCFYGMLHMNMDEISAETEALKERPYTVAVAAGRAETLLMQLRTLDDRLTFTRSDETVDSVRSEFEEIDGELRERLAVIAERHRIDAATAQSLAKQYEEFRLRQNRLIELAATSSTEEVTRFLEEDIDPLLDSMLAADADVIAGASRSFDQLYETAADTRADTLLTATVLMVAVVGAFALFIIVIRRKNLQQEHLQLSLRHALEREQEANEAKSRFLSNVSHDIRTPLTAIIGLTDISIEHAAERDRVSESLAKIKLSSHHLLNLVNDVLDMSKIESGRIDIGHAPFDVCDLVEMLVSIVRPQADTKHLDFVVGRCDVRPGLVVGDEVRVSQVLINLLGNAVKYTEPYGTVRFSVTELDGDEAERVCAEGLCDARAAIAEGHVLRVMKFVVEDDGVGMSPEFVAHIFDPFEREDVPSRSSEEGTGLGMAIAKSLVERMGGSIDVESARGRGSRFTLLLPVEHYEGGEGARSGLDPAAVSRRKAQGGRCDSLSELEGAWSDARVLLAEDDEIVGEIAEELIGRTGATIDRVWDGAEAVEALERAAAGTYDLVFMDVQMPRMDGLEAARAIVADCERSGRAHPPIIAMTANAYVEDRKRAYDAGMDGYAVKPIDKEEIFKLFRTYVPLDGKRA</sequence>
<dbReference type="PANTHER" id="PTHR43047:SF64">
    <property type="entry name" value="HISTIDINE KINASE CONTAINING CHEY-HOMOLOGOUS RECEIVER DOMAIN AND PAS DOMAIN-RELATED"/>
    <property type="match status" value="1"/>
</dbReference>
<keyword evidence="7" id="KW-0902">Two-component regulatory system</keyword>
<keyword evidence="9" id="KW-1133">Transmembrane helix</keyword>
<evidence type="ECO:0000256" key="3">
    <source>
        <dbReference type="ARBA" id="ARBA00012438"/>
    </source>
</evidence>
<evidence type="ECO:0000256" key="7">
    <source>
        <dbReference type="ARBA" id="ARBA00023012"/>
    </source>
</evidence>
<dbReference type="InterPro" id="IPR001789">
    <property type="entry name" value="Sig_transdc_resp-reg_receiver"/>
</dbReference>
<evidence type="ECO:0000259" key="10">
    <source>
        <dbReference type="PROSITE" id="PS50109"/>
    </source>
</evidence>
<feature type="modified residue" description="4-aspartylphosphate" evidence="8">
    <location>
        <position position="592"/>
    </location>
</feature>
<protein>
    <recommendedName>
        <fullName evidence="3">histidine kinase</fullName>
        <ecNumber evidence="3">2.7.13.3</ecNumber>
    </recommendedName>
</protein>
<proteinExistence type="predicted"/>
<dbReference type="InterPro" id="IPR003661">
    <property type="entry name" value="HisK_dim/P_dom"/>
</dbReference>